<evidence type="ECO:0000313" key="2">
    <source>
        <dbReference type="EMBL" id="POM22986.1"/>
    </source>
</evidence>
<organism evidence="2 3">
    <name type="scientific">Actinomadura rubteroloni</name>
    <dbReference type="NCBI Taxonomy" id="1926885"/>
    <lineage>
        <taxon>Bacteria</taxon>
        <taxon>Bacillati</taxon>
        <taxon>Actinomycetota</taxon>
        <taxon>Actinomycetes</taxon>
        <taxon>Streptosporangiales</taxon>
        <taxon>Thermomonosporaceae</taxon>
        <taxon>Actinomadura</taxon>
    </lineage>
</organism>
<dbReference type="AlphaFoldDB" id="A0A2P4UD90"/>
<proteinExistence type="predicted"/>
<reference evidence="2 3" key="1">
    <citation type="journal article" date="2017" name="Chemistry">
        <title>Isolation, Biosynthesis and Chemical Modifications of Rubterolones A-F: Rare Tropolone Alkaloids from Actinomadura sp. 5-2.</title>
        <authorList>
            <person name="Guo H."/>
            <person name="Benndorf R."/>
            <person name="Leichnitz D."/>
            <person name="Klassen J.L."/>
            <person name="Vollmers J."/>
            <person name="Gorls H."/>
            <person name="Steinacker M."/>
            <person name="Weigel C."/>
            <person name="Dahse H.M."/>
            <person name="Kaster A.K."/>
            <person name="de Beer Z.W."/>
            <person name="Poulsen M."/>
            <person name="Beemelmanns C."/>
        </authorList>
    </citation>
    <scope>NUCLEOTIDE SEQUENCE [LARGE SCALE GENOMIC DNA]</scope>
    <source>
        <strain evidence="2 3">5-2</strain>
    </source>
</reference>
<keyword evidence="3" id="KW-1185">Reference proteome</keyword>
<protein>
    <submittedName>
        <fullName evidence="2">Bacterial low temperature requirement A protein (LtrA)</fullName>
    </submittedName>
</protein>
<feature type="transmembrane region" description="Helical" evidence="1">
    <location>
        <begin position="315"/>
        <end position="333"/>
    </location>
</feature>
<feature type="transmembrane region" description="Helical" evidence="1">
    <location>
        <begin position="369"/>
        <end position="388"/>
    </location>
</feature>
<dbReference type="PANTHER" id="PTHR36840:SF1">
    <property type="entry name" value="BLL5714 PROTEIN"/>
    <property type="match status" value="1"/>
</dbReference>
<keyword evidence="1" id="KW-0472">Membrane</keyword>
<dbReference type="InterPro" id="IPR010640">
    <property type="entry name" value="Low_temperature_requirement_A"/>
</dbReference>
<evidence type="ECO:0000313" key="3">
    <source>
        <dbReference type="Proteomes" id="UP000242367"/>
    </source>
</evidence>
<keyword evidence="1" id="KW-0812">Transmembrane</keyword>
<dbReference type="Pfam" id="PF06772">
    <property type="entry name" value="LtrA"/>
    <property type="match status" value="1"/>
</dbReference>
<evidence type="ECO:0000256" key="1">
    <source>
        <dbReference type="SAM" id="Phobius"/>
    </source>
</evidence>
<feature type="transmembrane region" description="Helical" evidence="1">
    <location>
        <begin position="284"/>
        <end position="303"/>
    </location>
</feature>
<feature type="transmembrane region" description="Helical" evidence="1">
    <location>
        <begin position="176"/>
        <end position="193"/>
    </location>
</feature>
<dbReference type="RefSeq" id="WP_205648271.1">
    <property type="nucleotide sequence ID" value="NZ_MTBP01000004.1"/>
</dbReference>
<gene>
    <name evidence="2" type="ORF">BTM25_51920</name>
</gene>
<dbReference type="EMBL" id="MTBP01000004">
    <property type="protein sequence ID" value="POM22986.1"/>
    <property type="molecule type" value="Genomic_DNA"/>
</dbReference>
<comment type="caution">
    <text evidence="2">The sequence shown here is derived from an EMBL/GenBank/DDBJ whole genome shotgun (WGS) entry which is preliminary data.</text>
</comment>
<feature type="transmembrane region" description="Helical" evidence="1">
    <location>
        <begin position="214"/>
        <end position="235"/>
    </location>
</feature>
<feature type="transmembrane region" description="Helical" evidence="1">
    <location>
        <begin position="118"/>
        <end position="138"/>
    </location>
</feature>
<feature type="transmembrane region" description="Helical" evidence="1">
    <location>
        <begin position="345"/>
        <end position="363"/>
    </location>
</feature>
<accession>A0A2P4UD90</accession>
<sequence>MNDIRTSAWRGVMTGRDPGEEHRASTPLELLFDLCFVVAVSQAAAQLHHSLGEGHAGAGVLGYAMVFFAIWWAWMNFTWFASSYDTDDVPYRLLTLLQMAGVLVLAAGVSDALDHYDFTLITVGYVIMRVAMVVQWARASREDPARRGTALRYAAGIAAVQVGWVVRLALPHPFDYAGFALLVVAELAVPIWAESRGPSVTPWHPGHIAERYGLFTIIVLGEVILATLTGIRSAVSEHGLSVSLGLIAGGALLLVFALWWIYFTGSEAQFPTLRTALTWGYGHYVVFAAVAGLGAGLEAAVGAAEHHGHLSPEHAAWAVAVPAAVYLLVLAVLHRVGGTAPQGPPIPAVAGAVALLVLAALAGPLGLGGAILGMGLTVTAVLAGYLITDRRARA</sequence>
<feature type="transmembrane region" description="Helical" evidence="1">
    <location>
        <begin position="150"/>
        <end position="170"/>
    </location>
</feature>
<dbReference type="Proteomes" id="UP000242367">
    <property type="component" value="Unassembled WGS sequence"/>
</dbReference>
<feature type="transmembrane region" description="Helical" evidence="1">
    <location>
        <begin position="241"/>
        <end position="263"/>
    </location>
</feature>
<name>A0A2P4UD90_9ACTN</name>
<dbReference type="PANTHER" id="PTHR36840">
    <property type="entry name" value="BLL5714 PROTEIN"/>
    <property type="match status" value="1"/>
</dbReference>
<keyword evidence="1" id="KW-1133">Transmembrane helix</keyword>
<feature type="transmembrane region" description="Helical" evidence="1">
    <location>
        <begin position="60"/>
        <end position="81"/>
    </location>
</feature>